<evidence type="ECO:0000256" key="6">
    <source>
        <dbReference type="ARBA" id="ARBA00022741"/>
    </source>
</evidence>
<keyword evidence="5" id="KW-0808">Transferase</keyword>
<dbReference type="Proteomes" id="UP000828390">
    <property type="component" value="Unassembled WGS sequence"/>
</dbReference>
<evidence type="ECO:0000256" key="3">
    <source>
        <dbReference type="ARBA" id="ARBA00022490"/>
    </source>
</evidence>
<dbReference type="SMART" id="SM00220">
    <property type="entry name" value="S_TKc"/>
    <property type="match status" value="1"/>
</dbReference>
<dbReference type="GO" id="GO:0005524">
    <property type="term" value="F:ATP binding"/>
    <property type="evidence" value="ECO:0007669"/>
    <property type="project" value="UniProtKB-UniRule"/>
</dbReference>
<dbReference type="PANTHER" id="PTHR24346:SF79">
    <property type="entry name" value="PROTEIN KINASE DOMAIN-CONTAINING PROTEIN"/>
    <property type="match status" value="1"/>
</dbReference>
<evidence type="ECO:0000256" key="1">
    <source>
        <dbReference type="ARBA" id="ARBA00004496"/>
    </source>
</evidence>
<dbReference type="InterPro" id="IPR017441">
    <property type="entry name" value="Protein_kinase_ATP_BS"/>
</dbReference>
<evidence type="ECO:0000256" key="9">
    <source>
        <dbReference type="ARBA" id="ARBA00047899"/>
    </source>
</evidence>
<dbReference type="InterPro" id="IPR011009">
    <property type="entry name" value="Kinase-like_dom_sf"/>
</dbReference>
<dbReference type="PROSITE" id="PS00107">
    <property type="entry name" value="PROTEIN_KINASE_ATP"/>
    <property type="match status" value="1"/>
</dbReference>
<dbReference type="SUPFAM" id="SSF56112">
    <property type="entry name" value="Protein kinase-like (PK-like)"/>
    <property type="match status" value="1"/>
</dbReference>
<dbReference type="EMBL" id="JAIWYP010000011">
    <property type="protein sequence ID" value="KAH3736696.1"/>
    <property type="molecule type" value="Genomic_DNA"/>
</dbReference>
<protein>
    <recommendedName>
        <fullName evidence="2">non-specific serine/threonine protein kinase</fullName>
        <ecNumber evidence="2">2.7.11.1</ecNumber>
    </recommendedName>
</protein>
<gene>
    <name evidence="14" type="ORF">DPMN_043269</name>
</gene>
<evidence type="ECO:0000256" key="12">
    <source>
        <dbReference type="SAM" id="MobiDB-lite"/>
    </source>
</evidence>
<dbReference type="Gene3D" id="1.10.510.10">
    <property type="entry name" value="Transferase(Phosphotransferase) domain 1"/>
    <property type="match status" value="1"/>
</dbReference>
<keyword evidence="4" id="KW-0723">Serine/threonine-protein kinase</keyword>
<accession>A0A9D4D046</accession>
<keyword evidence="8 11" id="KW-0067">ATP-binding</keyword>
<dbReference type="InterPro" id="IPR000719">
    <property type="entry name" value="Prot_kinase_dom"/>
</dbReference>
<keyword evidence="3" id="KW-0963">Cytoplasm</keyword>
<keyword evidence="15" id="KW-1185">Reference proteome</keyword>
<dbReference type="GO" id="GO:0035556">
    <property type="term" value="P:intracellular signal transduction"/>
    <property type="evidence" value="ECO:0007669"/>
    <property type="project" value="TreeGrafter"/>
</dbReference>
<keyword evidence="6 11" id="KW-0547">Nucleotide-binding</keyword>
<feature type="region of interest" description="Disordered" evidence="12">
    <location>
        <begin position="518"/>
        <end position="549"/>
    </location>
</feature>
<dbReference type="AlphaFoldDB" id="A0A9D4D046"/>
<comment type="catalytic activity">
    <reaction evidence="9">
        <text>L-threonyl-[protein] + ATP = O-phospho-L-threonyl-[protein] + ADP + H(+)</text>
        <dbReference type="Rhea" id="RHEA:46608"/>
        <dbReference type="Rhea" id="RHEA-COMP:11060"/>
        <dbReference type="Rhea" id="RHEA-COMP:11605"/>
        <dbReference type="ChEBI" id="CHEBI:15378"/>
        <dbReference type="ChEBI" id="CHEBI:30013"/>
        <dbReference type="ChEBI" id="CHEBI:30616"/>
        <dbReference type="ChEBI" id="CHEBI:61977"/>
        <dbReference type="ChEBI" id="CHEBI:456216"/>
        <dbReference type="EC" id="2.7.11.1"/>
    </reaction>
</comment>
<evidence type="ECO:0000256" key="7">
    <source>
        <dbReference type="ARBA" id="ARBA00022777"/>
    </source>
</evidence>
<dbReference type="EC" id="2.7.11.1" evidence="2"/>
<dbReference type="FunFam" id="3.30.200.20:FF:000003">
    <property type="entry name" value="Non-specific serine/threonine protein kinase"/>
    <property type="match status" value="1"/>
</dbReference>
<evidence type="ECO:0000313" key="14">
    <source>
        <dbReference type="EMBL" id="KAH3736696.1"/>
    </source>
</evidence>
<dbReference type="InterPro" id="IPR008271">
    <property type="entry name" value="Ser/Thr_kinase_AS"/>
</dbReference>
<organism evidence="14 15">
    <name type="scientific">Dreissena polymorpha</name>
    <name type="common">Zebra mussel</name>
    <name type="synonym">Mytilus polymorpha</name>
    <dbReference type="NCBI Taxonomy" id="45954"/>
    <lineage>
        <taxon>Eukaryota</taxon>
        <taxon>Metazoa</taxon>
        <taxon>Spiralia</taxon>
        <taxon>Lophotrochozoa</taxon>
        <taxon>Mollusca</taxon>
        <taxon>Bivalvia</taxon>
        <taxon>Autobranchia</taxon>
        <taxon>Heteroconchia</taxon>
        <taxon>Euheterodonta</taxon>
        <taxon>Imparidentia</taxon>
        <taxon>Neoheterodontei</taxon>
        <taxon>Myida</taxon>
        <taxon>Dreissenoidea</taxon>
        <taxon>Dreissenidae</taxon>
        <taxon>Dreissena</taxon>
    </lineage>
</organism>
<reference evidence="14" key="2">
    <citation type="submission" date="2020-11" db="EMBL/GenBank/DDBJ databases">
        <authorList>
            <person name="McCartney M.A."/>
            <person name="Auch B."/>
            <person name="Kono T."/>
            <person name="Mallez S."/>
            <person name="Becker A."/>
            <person name="Gohl D.M."/>
            <person name="Silverstein K.A.T."/>
            <person name="Koren S."/>
            <person name="Bechman K.B."/>
            <person name="Herman A."/>
            <person name="Abrahante J.E."/>
            <person name="Garbe J."/>
        </authorList>
    </citation>
    <scope>NUCLEOTIDE SEQUENCE</scope>
    <source>
        <strain evidence="14">Duluth1</strain>
        <tissue evidence="14">Whole animal</tissue>
    </source>
</reference>
<dbReference type="GO" id="GO:0005737">
    <property type="term" value="C:cytoplasm"/>
    <property type="evidence" value="ECO:0007669"/>
    <property type="project" value="UniProtKB-SubCell"/>
</dbReference>
<evidence type="ECO:0000256" key="2">
    <source>
        <dbReference type="ARBA" id="ARBA00012513"/>
    </source>
</evidence>
<name>A0A9D4D046_DREPO</name>
<evidence type="ECO:0000256" key="4">
    <source>
        <dbReference type="ARBA" id="ARBA00022527"/>
    </source>
</evidence>
<feature type="compositionally biased region" description="Basic and acidic residues" evidence="12">
    <location>
        <begin position="518"/>
        <end position="532"/>
    </location>
</feature>
<keyword evidence="7" id="KW-0418">Kinase</keyword>
<dbReference type="OrthoDB" id="193931at2759"/>
<dbReference type="GO" id="GO:0004674">
    <property type="term" value="F:protein serine/threonine kinase activity"/>
    <property type="evidence" value="ECO:0007669"/>
    <property type="project" value="UniProtKB-KW"/>
</dbReference>
<evidence type="ECO:0000256" key="11">
    <source>
        <dbReference type="PROSITE-ProRule" id="PRU10141"/>
    </source>
</evidence>
<proteinExistence type="predicted"/>
<comment type="catalytic activity">
    <reaction evidence="10">
        <text>L-seryl-[protein] + ATP = O-phospho-L-seryl-[protein] + ADP + H(+)</text>
        <dbReference type="Rhea" id="RHEA:17989"/>
        <dbReference type="Rhea" id="RHEA-COMP:9863"/>
        <dbReference type="Rhea" id="RHEA-COMP:11604"/>
        <dbReference type="ChEBI" id="CHEBI:15378"/>
        <dbReference type="ChEBI" id="CHEBI:29999"/>
        <dbReference type="ChEBI" id="CHEBI:30616"/>
        <dbReference type="ChEBI" id="CHEBI:83421"/>
        <dbReference type="ChEBI" id="CHEBI:456216"/>
        <dbReference type="EC" id="2.7.11.1"/>
    </reaction>
</comment>
<evidence type="ECO:0000256" key="8">
    <source>
        <dbReference type="ARBA" id="ARBA00022840"/>
    </source>
</evidence>
<evidence type="ECO:0000256" key="10">
    <source>
        <dbReference type="ARBA" id="ARBA00048679"/>
    </source>
</evidence>
<dbReference type="PROSITE" id="PS50011">
    <property type="entry name" value="PROTEIN_KINASE_DOM"/>
    <property type="match status" value="1"/>
</dbReference>
<sequence>METKERVTEDASKTQFDKKKKVGNYLLGKIVGEGSFAKVRQGLHIIAREKVAVKIVPKKAVLLREYVKRSVRREAVLLQKLEHPNIVHLFEIMETENSYYLVLEYADGGEFIKYLSDRQRLSEDESRKYIRQMASAVDHMHMSNITHRDLKLENLLLDKDMNIKIIDFGQSNVFYGDTSLNTQCGSPMYAAPEIFCSRKYGSAVDIWSMGICLYAMLSGKLPFMPDPPNNLTLLHSLILRGVRVPDHVSDTCANLIARMLAVDVYHRITMDDLLLHPWLHENHETPLVIRQPPIGKLYPTVPKSPIVNYMTTVFNFLEDDVFYSVIERKMNAVAATYHLLQRRYDAGIHIVGLSMTMPSANTFQTSLRTADSGKTWNERVEFPLLPSENVVNDDSEITGPKAKLKSYIQLLKDSKLRSAQSQRSGNALRHKDLTLRRYKTRADMTKYTHTREETGFLPDFILTYTQEEPSQKPARKLEKSFEWEQTCIVSRKEPSSTKANNPDNAKYRIIFGKSADHQERVKHTDADGRKTADLSLPVPPTSPVSPFQPKELDVYNRSETGVDISIGAQSLKRIDTFEQDSKHTDKDTERKEVKPKDIQVHVVKKDSAKSPRVSDPYGNESWSTFQRQKTQLAKTIGQIDRRSNHVAFQYGLPITKPKTLTTREARSYFEEFEHAKVIGQGRRLLERTNTSTKIEDTNGGNWNRKSYTADAHRDLPDIRHHASAFTRSPPGGAGEIAFRTVDANGILHFPSVTLQAEQTIFEVHPPMSPPRQTVEDGVTDIIRVHITSSAKY</sequence>
<dbReference type="Pfam" id="PF00069">
    <property type="entry name" value="Pkinase"/>
    <property type="match status" value="1"/>
</dbReference>
<dbReference type="PROSITE" id="PS00108">
    <property type="entry name" value="PROTEIN_KINASE_ST"/>
    <property type="match status" value="1"/>
</dbReference>
<dbReference type="FunFam" id="1.10.510.10:FF:001222">
    <property type="entry name" value="Serine/threonine-protein kinase ppk25"/>
    <property type="match status" value="1"/>
</dbReference>
<evidence type="ECO:0000256" key="5">
    <source>
        <dbReference type="ARBA" id="ARBA00022679"/>
    </source>
</evidence>
<reference evidence="14" key="1">
    <citation type="journal article" date="2019" name="bioRxiv">
        <title>The Genome of the Zebra Mussel, Dreissena polymorpha: A Resource for Invasive Species Research.</title>
        <authorList>
            <person name="McCartney M.A."/>
            <person name="Auch B."/>
            <person name="Kono T."/>
            <person name="Mallez S."/>
            <person name="Zhang Y."/>
            <person name="Obille A."/>
            <person name="Becker A."/>
            <person name="Abrahante J.E."/>
            <person name="Garbe J."/>
            <person name="Badalamenti J.P."/>
            <person name="Herman A."/>
            <person name="Mangelson H."/>
            <person name="Liachko I."/>
            <person name="Sullivan S."/>
            <person name="Sone E.D."/>
            <person name="Koren S."/>
            <person name="Silverstein K.A.T."/>
            <person name="Beckman K.B."/>
            <person name="Gohl D.M."/>
        </authorList>
    </citation>
    <scope>NUCLEOTIDE SEQUENCE</scope>
    <source>
        <strain evidence="14">Duluth1</strain>
        <tissue evidence="14">Whole animal</tissue>
    </source>
</reference>
<dbReference type="PANTHER" id="PTHR24346">
    <property type="entry name" value="MAP/MICROTUBULE AFFINITY-REGULATING KINASE"/>
    <property type="match status" value="1"/>
</dbReference>
<feature type="domain" description="Protein kinase" evidence="13">
    <location>
        <begin position="25"/>
        <end position="279"/>
    </location>
</feature>
<feature type="binding site" evidence="11">
    <location>
        <position position="59"/>
    </location>
    <ligand>
        <name>ATP</name>
        <dbReference type="ChEBI" id="CHEBI:30616"/>
    </ligand>
</feature>
<evidence type="ECO:0000313" key="15">
    <source>
        <dbReference type="Proteomes" id="UP000828390"/>
    </source>
</evidence>
<comment type="subcellular location">
    <subcellularLocation>
        <location evidence="1">Cytoplasm</location>
    </subcellularLocation>
</comment>
<dbReference type="CDD" id="cd14003">
    <property type="entry name" value="STKc_AMPK-like"/>
    <property type="match status" value="1"/>
</dbReference>
<evidence type="ECO:0000259" key="13">
    <source>
        <dbReference type="PROSITE" id="PS50011"/>
    </source>
</evidence>
<comment type="caution">
    <text evidence="14">The sequence shown here is derived from an EMBL/GenBank/DDBJ whole genome shotgun (WGS) entry which is preliminary data.</text>
</comment>